<keyword evidence="6" id="KW-1133">Transmembrane helix</keyword>
<evidence type="ECO:0000256" key="2">
    <source>
        <dbReference type="ARBA" id="ARBA00022729"/>
    </source>
</evidence>
<feature type="domain" description="Thioredoxin-like fold" evidence="7">
    <location>
        <begin position="66"/>
        <end position="233"/>
    </location>
</feature>
<keyword evidence="6" id="KW-0472">Membrane</keyword>
<dbReference type="SUPFAM" id="SSF52833">
    <property type="entry name" value="Thioredoxin-like"/>
    <property type="match status" value="1"/>
</dbReference>
<dbReference type="InterPro" id="IPR012336">
    <property type="entry name" value="Thioredoxin-like_fold"/>
</dbReference>
<keyword evidence="5" id="KW-0676">Redox-active center</keyword>
<dbReference type="Pfam" id="PF13462">
    <property type="entry name" value="Thioredoxin_4"/>
    <property type="match status" value="1"/>
</dbReference>
<evidence type="ECO:0000256" key="6">
    <source>
        <dbReference type="SAM" id="Phobius"/>
    </source>
</evidence>
<dbReference type="Gene3D" id="3.40.30.10">
    <property type="entry name" value="Glutaredoxin"/>
    <property type="match status" value="1"/>
</dbReference>
<dbReference type="PANTHER" id="PTHR13887:SF14">
    <property type="entry name" value="DISULFIDE BOND FORMATION PROTEIN D"/>
    <property type="match status" value="1"/>
</dbReference>
<accession>A0A7T6Z5P3</accession>
<protein>
    <submittedName>
        <fullName evidence="8">DsbA family protein</fullName>
    </submittedName>
</protein>
<sequence length="240" mass="26487">MIRKTDSEVKKVAQAKKKNTNKKAPIKMLVIITLALVIVMGALLFVVNSGGNTTAVEQAPSVEDVPTTGDEDAPVSIIEFGDYKCPACSDWDSEIVPQLYDDYIDTGDASLSFYNYIGFGEESLLASLSARTIYEETPDQFWNYHHALMQYAGQQGSQVTTDLLLDLADEHAQDVDLDELEEAILNQEAMPRIEEDHSVIEEFDVQATPTIMVNDQVIDDPFDYGAIQEAIDEELAAADA</sequence>
<organism evidence="8 9">
    <name type="scientific">Salicibibacter cibarius</name>
    <dbReference type="NCBI Taxonomy" id="2743000"/>
    <lineage>
        <taxon>Bacteria</taxon>
        <taxon>Bacillati</taxon>
        <taxon>Bacillota</taxon>
        <taxon>Bacilli</taxon>
        <taxon>Bacillales</taxon>
        <taxon>Bacillaceae</taxon>
        <taxon>Salicibibacter</taxon>
    </lineage>
</organism>
<dbReference type="Proteomes" id="UP000595823">
    <property type="component" value="Chromosome"/>
</dbReference>
<evidence type="ECO:0000256" key="5">
    <source>
        <dbReference type="ARBA" id="ARBA00023284"/>
    </source>
</evidence>
<dbReference type="GO" id="GO:0016491">
    <property type="term" value="F:oxidoreductase activity"/>
    <property type="evidence" value="ECO:0007669"/>
    <property type="project" value="UniProtKB-KW"/>
</dbReference>
<dbReference type="RefSeq" id="WP_200124790.1">
    <property type="nucleotide sequence ID" value="NZ_CP054705.1"/>
</dbReference>
<evidence type="ECO:0000313" key="8">
    <source>
        <dbReference type="EMBL" id="QQK77460.1"/>
    </source>
</evidence>
<gene>
    <name evidence="8" type="ORF">HUG15_18995</name>
</gene>
<keyword evidence="2" id="KW-0732">Signal</keyword>
<keyword evidence="3" id="KW-0560">Oxidoreductase</keyword>
<keyword evidence="6" id="KW-0812">Transmembrane</keyword>
<keyword evidence="9" id="KW-1185">Reference proteome</keyword>
<proteinExistence type="inferred from homology"/>
<comment type="similarity">
    <text evidence="1">Belongs to the thioredoxin family. DsbA subfamily.</text>
</comment>
<keyword evidence="4" id="KW-1015">Disulfide bond</keyword>
<evidence type="ECO:0000256" key="1">
    <source>
        <dbReference type="ARBA" id="ARBA00005791"/>
    </source>
</evidence>
<evidence type="ECO:0000256" key="4">
    <source>
        <dbReference type="ARBA" id="ARBA00023157"/>
    </source>
</evidence>
<dbReference type="AlphaFoldDB" id="A0A7T6Z5P3"/>
<evidence type="ECO:0000256" key="3">
    <source>
        <dbReference type="ARBA" id="ARBA00023002"/>
    </source>
</evidence>
<dbReference type="KEGG" id="scia:HUG15_18995"/>
<dbReference type="InterPro" id="IPR036249">
    <property type="entry name" value="Thioredoxin-like_sf"/>
</dbReference>
<dbReference type="EMBL" id="CP054705">
    <property type="protein sequence ID" value="QQK77460.1"/>
    <property type="molecule type" value="Genomic_DNA"/>
</dbReference>
<dbReference type="PANTHER" id="PTHR13887">
    <property type="entry name" value="GLUTATHIONE S-TRANSFERASE KAPPA"/>
    <property type="match status" value="1"/>
</dbReference>
<evidence type="ECO:0000259" key="7">
    <source>
        <dbReference type="Pfam" id="PF13462"/>
    </source>
</evidence>
<name>A0A7T6Z5P3_9BACI</name>
<reference evidence="8 9" key="1">
    <citation type="submission" date="2020-06" db="EMBL/GenBank/DDBJ databases">
        <title>Genomic analysis of Salicibibacter sp. NKC5-3.</title>
        <authorList>
            <person name="Oh Y.J."/>
        </authorList>
    </citation>
    <scope>NUCLEOTIDE SEQUENCE [LARGE SCALE GENOMIC DNA]</scope>
    <source>
        <strain evidence="8 9">NKC5-3</strain>
    </source>
</reference>
<evidence type="ECO:0000313" key="9">
    <source>
        <dbReference type="Proteomes" id="UP000595823"/>
    </source>
</evidence>
<feature type="transmembrane region" description="Helical" evidence="6">
    <location>
        <begin position="26"/>
        <end position="47"/>
    </location>
</feature>